<name>X1M2Z2_9ZZZZ</name>
<comment type="caution">
    <text evidence="1">The sequence shown here is derived from an EMBL/GenBank/DDBJ whole genome shotgun (WGS) entry which is preliminary data.</text>
</comment>
<dbReference type="InterPro" id="IPR001611">
    <property type="entry name" value="Leu-rich_rpt"/>
</dbReference>
<dbReference type="Pfam" id="PF13855">
    <property type="entry name" value="LRR_8"/>
    <property type="match status" value="1"/>
</dbReference>
<dbReference type="AlphaFoldDB" id="X1M2Z2"/>
<protein>
    <submittedName>
        <fullName evidence="1">Uncharacterized protein</fullName>
    </submittedName>
</protein>
<dbReference type="SUPFAM" id="SSF52058">
    <property type="entry name" value="L domain-like"/>
    <property type="match status" value="1"/>
</dbReference>
<proteinExistence type="predicted"/>
<dbReference type="EMBL" id="BARV01006404">
    <property type="protein sequence ID" value="GAI12441.1"/>
    <property type="molecule type" value="Genomic_DNA"/>
</dbReference>
<dbReference type="InterPro" id="IPR032675">
    <property type="entry name" value="LRR_dom_sf"/>
</dbReference>
<dbReference type="Gene3D" id="3.80.10.10">
    <property type="entry name" value="Ribonuclease Inhibitor"/>
    <property type="match status" value="1"/>
</dbReference>
<evidence type="ECO:0000313" key="1">
    <source>
        <dbReference type="EMBL" id="GAI12441.1"/>
    </source>
</evidence>
<accession>X1M2Z2</accession>
<reference evidence="1" key="1">
    <citation type="journal article" date="2014" name="Front. Microbiol.">
        <title>High frequency of phylogenetically diverse reductive dehalogenase-homologous genes in deep subseafloor sedimentary metagenomes.</title>
        <authorList>
            <person name="Kawai M."/>
            <person name="Futagami T."/>
            <person name="Toyoda A."/>
            <person name="Takaki Y."/>
            <person name="Nishi S."/>
            <person name="Hori S."/>
            <person name="Arai W."/>
            <person name="Tsubouchi T."/>
            <person name="Morono Y."/>
            <person name="Uchiyama I."/>
            <person name="Ito T."/>
            <person name="Fujiyama A."/>
            <person name="Inagaki F."/>
            <person name="Takami H."/>
        </authorList>
    </citation>
    <scope>NUCLEOTIDE SEQUENCE</scope>
    <source>
        <strain evidence="1">Expedition CK06-06</strain>
    </source>
</reference>
<organism evidence="1">
    <name type="scientific">marine sediment metagenome</name>
    <dbReference type="NCBI Taxonomy" id="412755"/>
    <lineage>
        <taxon>unclassified sequences</taxon>
        <taxon>metagenomes</taxon>
        <taxon>ecological metagenomes</taxon>
    </lineage>
</organism>
<sequence length="252" mass="29191">MSVTITGKRIDGTEFSKKYSVEGYSMCLNNNQLSSIDLSSIARCTMLIVLELNNNQLSSIDLRPLAKCTKLDDLFLDNNKFKKIDLTPIIVCSALQKFTLDDNVSIEFFSEILPEKWKLPEALKIYYKNLKNKQKRYALKKLEEKKVKEIEKDSVVFFKLLEKYQRVPTTFELFQEGIPSEKVNEVIPYINRLENFNIPEFNLDEIIELDDKIKILTKIVKNPYELALPLIANELDIGAFQAKKIMALLEHT</sequence>
<gene>
    <name evidence="1" type="ORF">S06H3_13127</name>
</gene>
<feature type="non-terminal residue" evidence="1">
    <location>
        <position position="252"/>
    </location>
</feature>